<dbReference type="SUPFAM" id="SSF103481">
    <property type="entry name" value="Multidrug resistance efflux transporter EmrE"/>
    <property type="match status" value="2"/>
</dbReference>
<dbReference type="EMBL" id="CP097463">
    <property type="protein sequence ID" value="WAX58640.1"/>
    <property type="molecule type" value="Genomic_DNA"/>
</dbReference>
<comment type="similarity">
    <text evidence="2">Belongs to the EamA transporter family.</text>
</comment>
<feature type="domain" description="EamA" evidence="8">
    <location>
        <begin position="154"/>
        <end position="296"/>
    </location>
</feature>
<evidence type="ECO:0000256" key="4">
    <source>
        <dbReference type="ARBA" id="ARBA00022989"/>
    </source>
</evidence>
<dbReference type="Pfam" id="PF00892">
    <property type="entry name" value="EamA"/>
    <property type="match status" value="2"/>
</dbReference>
<feature type="transmembrane region" description="Helical" evidence="7">
    <location>
        <begin position="184"/>
        <end position="203"/>
    </location>
</feature>
<keyword evidence="4 7" id="KW-1133">Transmembrane helix</keyword>
<feature type="transmembrane region" description="Helical" evidence="7">
    <location>
        <begin position="37"/>
        <end position="58"/>
    </location>
</feature>
<evidence type="ECO:0000313" key="9">
    <source>
        <dbReference type="EMBL" id="WAX58640.1"/>
    </source>
</evidence>
<organism evidence="9 10">
    <name type="scientific">Jatrophihabitans cynanchi</name>
    <dbReference type="NCBI Taxonomy" id="2944128"/>
    <lineage>
        <taxon>Bacteria</taxon>
        <taxon>Bacillati</taxon>
        <taxon>Actinomycetota</taxon>
        <taxon>Actinomycetes</taxon>
        <taxon>Jatrophihabitantales</taxon>
        <taxon>Jatrophihabitantaceae</taxon>
        <taxon>Jatrophihabitans</taxon>
    </lineage>
</organism>
<proteinExistence type="inferred from homology"/>
<keyword evidence="10" id="KW-1185">Reference proteome</keyword>
<feature type="transmembrane region" description="Helical" evidence="7">
    <location>
        <begin position="153"/>
        <end position="172"/>
    </location>
</feature>
<evidence type="ECO:0000256" key="7">
    <source>
        <dbReference type="SAM" id="Phobius"/>
    </source>
</evidence>
<keyword evidence="5 7" id="KW-0472">Membrane</keyword>
<feature type="transmembrane region" description="Helical" evidence="7">
    <location>
        <begin position="96"/>
        <end position="117"/>
    </location>
</feature>
<evidence type="ECO:0000256" key="3">
    <source>
        <dbReference type="ARBA" id="ARBA00022692"/>
    </source>
</evidence>
<gene>
    <name evidence="9" type="ORF">M6B22_07695</name>
</gene>
<feature type="transmembrane region" description="Helical" evidence="7">
    <location>
        <begin position="254"/>
        <end position="274"/>
    </location>
</feature>
<dbReference type="RefSeq" id="WP_269445179.1">
    <property type="nucleotide sequence ID" value="NZ_CP097463.1"/>
</dbReference>
<dbReference type="Gene3D" id="1.10.3730.20">
    <property type="match status" value="1"/>
</dbReference>
<comment type="subcellular location">
    <subcellularLocation>
        <location evidence="1">Membrane</location>
        <topology evidence="1">Multi-pass membrane protein</topology>
    </subcellularLocation>
</comment>
<dbReference type="InterPro" id="IPR000620">
    <property type="entry name" value="EamA_dom"/>
</dbReference>
<evidence type="ECO:0000256" key="2">
    <source>
        <dbReference type="ARBA" id="ARBA00007362"/>
    </source>
</evidence>
<dbReference type="Proteomes" id="UP001164693">
    <property type="component" value="Chromosome"/>
</dbReference>
<dbReference type="InterPro" id="IPR037185">
    <property type="entry name" value="EmrE-like"/>
</dbReference>
<reference evidence="9" key="1">
    <citation type="submission" date="2022-05" db="EMBL/GenBank/DDBJ databases">
        <title>Jatrophihabitans sp. SB3-54 whole genome sequence.</title>
        <authorList>
            <person name="Suh M.K."/>
            <person name="Eom M.K."/>
            <person name="Kim J.S."/>
            <person name="Kim H.S."/>
            <person name="Do H.E."/>
            <person name="Shin Y.K."/>
            <person name="Lee J.-S."/>
        </authorList>
    </citation>
    <scope>NUCLEOTIDE SEQUENCE</scope>
    <source>
        <strain evidence="9">SB3-54</strain>
    </source>
</reference>
<feature type="transmembrane region" description="Helical" evidence="7">
    <location>
        <begin position="129"/>
        <end position="147"/>
    </location>
</feature>
<accession>A0ABY7K365</accession>
<feature type="region of interest" description="Disordered" evidence="6">
    <location>
        <begin position="304"/>
        <end position="325"/>
    </location>
</feature>
<evidence type="ECO:0000256" key="5">
    <source>
        <dbReference type="ARBA" id="ARBA00023136"/>
    </source>
</evidence>
<protein>
    <submittedName>
        <fullName evidence="9">EamA family transporter</fullName>
    </submittedName>
</protein>
<dbReference type="InterPro" id="IPR050638">
    <property type="entry name" value="AA-Vitamin_Transporters"/>
</dbReference>
<dbReference type="PANTHER" id="PTHR32322">
    <property type="entry name" value="INNER MEMBRANE TRANSPORTER"/>
    <property type="match status" value="1"/>
</dbReference>
<evidence type="ECO:0000313" key="10">
    <source>
        <dbReference type="Proteomes" id="UP001164693"/>
    </source>
</evidence>
<feature type="domain" description="EamA" evidence="8">
    <location>
        <begin position="8"/>
        <end position="143"/>
    </location>
</feature>
<sequence length="325" mass="33152">MTTRAAALGLGLAVVSAATFGTSGSFASSLMSSGWSPGAAVTVRIGLAALILTVPAVLSMRGRWGLLRPSLPAIAAYGLVAVAGCQLFYFNAVEHLSVSVALLLEYSGTVLVVLWTWLVQGHTPRRRTVLGGALAIAGLVLVLDLTGTQRVDLVGVLWGLGAATGLAVFFVVSARTDEALPPVAMAWAGMAVGAVTLGVSGAVRLIDFQAGTADVTFAGHRTSWLVPVLGLSLVAAAFAYIAGIEAARRLGARLASFVGLTEVLFATLFAWVLLGQRPSLLQAAGGLIVLAGIALVRADDEPPLPPPAGENLGPDLVTAGGKRRA</sequence>
<feature type="transmembrane region" description="Helical" evidence="7">
    <location>
        <begin position="70"/>
        <end position="90"/>
    </location>
</feature>
<evidence type="ECO:0000256" key="1">
    <source>
        <dbReference type="ARBA" id="ARBA00004141"/>
    </source>
</evidence>
<evidence type="ECO:0000256" key="6">
    <source>
        <dbReference type="SAM" id="MobiDB-lite"/>
    </source>
</evidence>
<evidence type="ECO:0000259" key="8">
    <source>
        <dbReference type="Pfam" id="PF00892"/>
    </source>
</evidence>
<name>A0ABY7K365_9ACTN</name>
<keyword evidence="3 7" id="KW-0812">Transmembrane</keyword>
<feature type="transmembrane region" description="Helical" evidence="7">
    <location>
        <begin position="223"/>
        <end position="242"/>
    </location>
</feature>
<dbReference type="PANTHER" id="PTHR32322:SF2">
    <property type="entry name" value="EAMA DOMAIN-CONTAINING PROTEIN"/>
    <property type="match status" value="1"/>
</dbReference>